<reference evidence="15 16" key="1">
    <citation type="journal article" date="2018" name="Nat. Biotechnol.">
        <title>A standardized bacterial taxonomy based on genome phylogeny substantially revises the tree of life.</title>
        <authorList>
            <person name="Parks D.H."/>
            <person name="Chuvochina M."/>
            <person name="Waite D.W."/>
            <person name="Rinke C."/>
            <person name="Skarshewski A."/>
            <person name="Chaumeil P.A."/>
            <person name="Hugenholtz P."/>
        </authorList>
    </citation>
    <scope>NUCLEOTIDE SEQUENCE [LARGE SCALE GENOMIC DNA]</scope>
    <source>
        <strain evidence="15">UBA8844</strain>
    </source>
</reference>
<evidence type="ECO:0000259" key="11">
    <source>
        <dbReference type="PROSITE" id="PS50109"/>
    </source>
</evidence>
<feature type="domain" description="Response regulatory" evidence="12">
    <location>
        <begin position="847"/>
        <end position="963"/>
    </location>
</feature>
<dbReference type="InterPro" id="IPR036097">
    <property type="entry name" value="HisK_dim/P_sf"/>
</dbReference>
<sequence length="972" mass="105468">MGSVTVPAFVPGAAARAAHAGRPCGSPVWAAHTRAPPDSCRTSPPDRRRLGGHITEAALFPSVSAIPPSAVTALIDAANTLGGALLVFDDQGRIVGANAQAAELFGLSRRGALPLPYAELRDQHAEFVGWLDASFAGRQATPFELNAACGGVPCWWTSVLTQAPASTDDAESARWWLWRAHDITAWRAPQRFVPEQAHMAALAESEARLRGVLDAGFDAVCVVRAVRSVDGTIRDFLILDANRLAGERAGMAREAMIGQPVLTVFPKSRDWGLWEECCRVLLTREPLETTHAAPIDDQPVRWLQRQIVPVDVESLAISSRDVTDRHVEQMAIAASEERHRQLFENNGAMQLLVDAETSLILDVNASAEAFYGWSRATMRGMYVTDLDAAPLEHWRTVVAKIAIGTGTRVAQDHRLATGERRRVETFLGVAEISGRRAVHIIVQDITDRAQAERRLRESEAQFRAVINGMREGVLLYDEAGVIRVCNPSAERILDIEASRLIGSEPSRIDWHAQREDGSTWPQDAPPGLVALHSGQSQMQQLMAIQRKDGETTWISVTAEPIVRNGESKAHGAVSVFNDVTETRASSERLQQMQKLEAIAQLAGGIAHDFNNLLTVITGATSFLRDSLDTESPLLEDIAAIERASERAEELTRQLLAVGRRQMLHTELVEMNHYLRELQPSIRELLPDAVELRYELSATPVAAALDRSRLGDAILALVANAGAAMPTGGVLTLTTQDVVCPHPHDHAVGARRRPYVVLAVQDTGAGMDDGTRARLFEPFFSTQPFGNSRGMGLASVHGMVHQSRGFIECDSVPGMGTTLRLFFPMSGTPQTVCAVEPRSESRQSSSGAVLVVDDDPMLRELGRRMIEKIGEFAFTAASGAEALAFLEQRAGDVSTVVTDLTMPDMGGLELIATLSERYPTIPVVAISGFTVQVGARAALDARQVPFVAKPFTIPELAQALAVARARHADSATR</sequence>
<dbReference type="PANTHER" id="PTHR43065:SF42">
    <property type="entry name" value="TWO-COMPONENT SENSOR PPRA"/>
    <property type="match status" value="1"/>
</dbReference>
<evidence type="ECO:0000256" key="2">
    <source>
        <dbReference type="ARBA" id="ARBA00012438"/>
    </source>
</evidence>
<feature type="coiled-coil region" evidence="10">
    <location>
        <begin position="633"/>
        <end position="660"/>
    </location>
</feature>
<dbReference type="PROSITE" id="PS50110">
    <property type="entry name" value="RESPONSE_REGULATORY"/>
    <property type="match status" value="1"/>
</dbReference>
<evidence type="ECO:0000259" key="12">
    <source>
        <dbReference type="PROSITE" id="PS50110"/>
    </source>
</evidence>
<dbReference type="Pfam" id="PF13188">
    <property type="entry name" value="PAS_8"/>
    <property type="match status" value="2"/>
</dbReference>
<dbReference type="InterPro" id="IPR013767">
    <property type="entry name" value="PAS_fold"/>
</dbReference>
<dbReference type="Gene3D" id="1.10.287.130">
    <property type="match status" value="1"/>
</dbReference>
<dbReference type="InterPro" id="IPR000014">
    <property type="entry name" value="PAS"/>
</dbReference>
<dbReference type="OMA" id="QRDITHE"/>
<dbReference type="InterPro" id="IPR003594">
    <property type="entry name" value="HATPase_dom"/>
</dbReference>
<dbReference type="GO" id="GO:0000155">
    <property type="term" value="F:phosphorelay sensor kinase activity"/>
    <property type="evidence" value="ECO:0007669"/>
    <property type="project" value="InterPro"/>
</dbReference>
<dbReference type="InterPro" id="IPR004358">
    <property type="entry name" value="Sig_transdc_His_kin-like_C"/>
</dbReference>
<dbReference type="SUPFAM" id="SSF55874">
    <property type="entry name" value="ATPase domain of HSP90 chaperone/DNA topoisomerase II/histidine kinase"/>
    <property type="match status" value="1"/>
</dbReference>
<dbReference type="NCBIfam" id="TIGR00229">
    <property type="entry name" value="sensory_box"/>
    <property type="match status" value="2"/>
</dbReference>
<dbReference type="EMBL" id="DPIY01000006">
    <property type="protein sequence ID" value="HCT56587.1"/>
    <property type="molecule type" value="Genomic_DNA"/>
</dbReference>
<dbReference type="InterPro" id="IPR035965">
    <property type="entry name" value="PAS-like_dom_sf"/>
</dbReference>
<dbReference type="PRINTS" id="PR00344">
    <property type="entry name" value="BCTRLSENSOR"/>
</dbReference>
<protein>
    <recommendedName>
        <fullName evidence="2">histidine kinase</fullName>
        <ecNumber evidence="2">2.7.13.3</ecNumber>
    </recommendedName>
</protein>
<organism evidence="15 16">
    <name type="scientific">Gemmatimonas aurantiaca</name>
    <dbReference type="NCBI Taxonomy" id="173480"/>
    <lineage>
        <taxon>Bacteria</taxon>
        <taxon>Pseudomonadati</taxon>
        <taxon>Gemmatimonadota</taxon>
        <taxon>Gemmatimonadia</taxon>
        <taxon>Gemmatimonadales</taxon>
        <taxon>Gemmatimonadaceae</taxon>
        <taxon>Gemmatimonas</taxon>
    </lineage>
</organism>
<evidence type="ECO:0000256" key="8">
    <source>
        <dbReference type="ARBA" id="ARBA00023012"/>
    </source>
</evidence>
<feature type="domain" description="PAS" evidence="13">
    <location>
        <begin position="70"/>
        <end position="109"/>
    </location>
</feature>
<evidence type="ECO:0000256" key="1">
    <source>
        <dbReference type="ARBA" id="ARBA00000085"/>
    </source>
</evidence>
<dbReference type="InterPro" id="IPR003661">
    <property type="entry name" value="HisK_dim/P_dom"/>
</dbReference>
<dbReference type="PROSITE" id="PS50113">
    <property type="entry name" value="PAC"/>
    <property type="match status" value="1"/>
</dbReference>
<accession>A0A3D4V8D3</accession>
<dbReference type="SUPFAM" id="SSF55785">
    <property type="entry name" value="PYP-like sensor domain (PAS domain)"/>
    <property type="match status" value="4"/>
</dbReference>
<comment type="catalytic activity">
    <reaction evidence="1">
        <text>ATP + protein L-histidine = ADP + protein N-phospho-L-histidine.</text>
        <dbReference type="EC" id="2.7.13.3"/>
    </reaction>
</comment>
<dbReference type="PROSITE" id="PS50109">
    <property type="entry name" value="HIS_KIN"/>
    <property type="match status" value="1"/>
</dbReference>
<dbReference type="CDD" id="cd00082">
    <property type="entry name" value="HisKA"/>
    <property type="match status" value="1"/>
</dbReference>
<dbReference type="SUPFAM" id="SSF52172">
    <property type="entry name" value="CheY-like"/>
    <property type="match status" value="1"/>
</dbReference>
<dbReference type="Pfam" id="PF08448">
    <property type="entry name" value="PAS_4"/>
    <property type="match status" value="1"/>
</dbReference>
<evidence type="ECO:0000256" key="4">
    <source>
        <dbReference type="ARBA" id="ARBA00022679"/>
    </source>
</evidence>
<dbReference type="Proteomes" id="UP000264071">
    <property type="component" value="Unassembled WGS sequence"/>
</dbReference>
<keyword evidence="10" id="KW-0175">Coiled coil</keyword>
<evidence type="ECO:0000313" key="16">
    <source>
        <dbReference type="Proteomes" id="UP000264071"/>
    </source>
</evidence>
<name>A0A3D4V8D3_9BACT</name>
<dbReference type="GO" id="GO:0006355">
    <property type="term" value="P:regulation of DNA-templated transcription"/>
    <property type="evidence" value="ECO:0007669"/>
    <property type="project" value="InterPro"/>
</dbReference>
<feature type="domain" description="PAS" evidence="13">
    <location>
        <begin position="458"/>
        <end position="502"/>
    </location>
</feature>
<comment type="caution">
    <text evidence="15">The sequence shown here is derived from an EMBL/GenBank/DDBJ whole genome shotgun (WGS) entry which is preliminary data.</text>
</comment>
<feature type="modified residue" description="4-aspartylphosphate" evidence="9">
    <location>
        <position position="898"/>
    </location>
</feature>
<dbReference type="SMART" id="SM00448">
    <property type="entry name" value="REC"/>
    <property type="match status" value="1"/>
</dbReference>
<dbReference type="EC" id="2.7.13.3" evidence="2"/>
<keyword evidence="8" id="KW-0902">Two-component regulatory system</keyword>
<evidence type="ECO:0000256" key="5">
    <source>
        <dbReference type="ARBA" id="ARBA00022741"/>
    </source>
</evidence>
<dbReference type="SMART" id="SM00091">
    <property type="entry name" value="PAS"/>
    <property type="match status" value="4"/>
</dbReference>
<dbReference type="PROSITE" id="PS50112">
    <property type="entry name" value="PAS"/>
    <property type="match status" value="2"/>
</dbReference>
<keyword evidence="5" id="KW-0547">Nucleotide-binding</keyword>
<dbReference type="CDD" id="cd00130">
    <property type="entry name" value="PAS"/>
    <property type="match status" value="2"/>
</dbReference>
<dbReference type="SUPFAM" id="SSF47384">
    <property type="entry name" value="Homodimeric domain of signal transducing histidine kinase"/>
    <property type="match status" value="1"/>
</dbReference>
<keyword evidence="4" id="KW-0808">Transferase</keyword>
<evidence type="ECO:0000256" key="3">
    <source>
        <dbReference type="ARBA" id="ARBA00022553"/>
    </source>
</evidence>
<dbReference type="InterPro" id="IPR011006">
    <property type="entry name" value="CheY-like_superfamily"/>
</dbReference>
<keyword evidence="6 15" id="KW-0418">Kinase</keyword>
<proteinExistence type="predicted"/>
<evidence type="ECO:0000259" key="14">
    <source>
        <dbReference type="PROSITE" id="PS50113"/>
    </source>
</evidence>
<dbReference type="Gene3D" id="3.40.50.2300">
    <property type="match status" value="1"/>
</dbReference>
<dbReference type="Gene3D" id="3.30.565.10">
    <property type="entry name" value="Histidine kinase-like ATPase, C-terminal domain"/>
    <property type="match status" value="1"/>
</dbReference>
<evidence type="ECO:0000256" key="7">
    <source>
        <dbReference type="ARBA" id="ARBA00022840"/>
    </source>
</evidence>
<evidence type="ECO:0000256" key="9">
    <source>
        <dbReference type="PROSITE-ProRule" id="PRU00169"/>
    </source>
</evidence>
<dbReference type="AlphaFoldDB" id="A0A3D4V8D3"/>
<dbReference type="InterPro" id="IPR001789">
    <property type="entry name" value="Sig_transdc_resp-reg_receiver"/>
</dbReference>
<dbReference type="InterPro" id="IPR000700">
    <property type="entry name" value="PAS-assoc_C"/>
</dbReference>
<dbReference type="InterPro" id="IPR036890">
    <property type="entry name" value="HATPase_C_sf"/>
</dbReference>
<dbReference type="InterPro" id="IPR005467">
    <property type="entry name" value="His_kinase_dom"/>
</dbReference>
<evidence type="ECO:0000256" key="10">
    <source>
        <dbReference type="SAM" id="Coils"/>
    </source>
</evidence>
<dbReference type="SMART" id="SM00387">
    <property type="entry name" value="HATPase_c"/>
    <property type="match status" value="1"/>
</dbReference>
<dbReference type="GO" id="GO:0005524">
    <property type="term" value="F:ATP binding"/>
    <property type="evidence" value="ECO:0007669"/>
    <property type="project" value="UniProtKB-KW"/>
</dbReference>
<dbReference type="InterPro" id="IPR013656">
    <property type="entry name" value="PAS_4"/>
</dbReference>
<evidence type="ECO:0000256" key="6">
    <source>
        <dbReference type="ARBA" id="ARBA00022777"/>
    </source>
</evidence>
<dbReference type="Pfam" id="PF00989">
    <property type="entry name" value="PAS"/>
    <property type="match status" value="1"/>
</dbReference>
<keyword evidence="3 9" id="KW-0597">Phosphoprotein</keyword>
<keyword evidence="7" id="KW-0067">ATP-binding</keyword>
<dbReference type="PANTHER" id="PTHR43065">
    <property type="entry name" value="SENSOR HISTIDINE KINASE"/>
    <property type="match status" value="1"/>
</dbReference>
<dbReference type="Pfam" id="PF02518">
    <property type="entry name" value="HATPase_c"/>
    <property type="match status" value="1"/>
</dbReference>
<dbReference type="Pfam" id="PF00512">
    <property type="entry name" value="HisKA"/>
    <property type="match status" value="1"/>
</dbReference>
<dbReference type="Pfam" id="PF00072">
    <property type="entry name" value="Response_reg"/>
    <property type="match status" value="1"/>
</dbReference>
<dbReference type="SMART" id="SM00388">
    <property type="entry name" value="HisKA"/>
    <property type="match status" value="1"/>
</dbReference>
<evidence type="ECO:0000313" key="15">
    <source>
        <dbReference type="EMBL" id="HCT56587.1"/>
    </source>
</evidence>
<feature type="domain" description="Histidine kinase" evidence="11">
    <location>
        <begin position="604"/>
        <end position="826"/>
    </location>
</feature>
<dbReference type="Gene3D" id="3.30.450.20">
    <property type="entry name" value="PAS domain"/>
    <property type="match status" value="4"/>
</dbReference>
<gene>
    <name evidence="15" type="ORF">DGD08_05160</name>
</gene>
<feature type="domain" description="PAC" evidence="14">
    <location>
        <begin position="537"/>
        <end position="591"/>
    </location>
</feature>
<evidence type="ECO:0000259" key="13">
    <source>
        <dbReference type="PROSITE" id="PS50112"/>
    </source>
</evidence>